<dbReference type="OrthoDB" id="3152893at2759"/>
<organism evidence="2 3">
    <name type="scientific">Russula ochroleuca</name>
    <dbReference type="NCBI Taxonomy" id="152965"/>
    <lineage>
        <taxon>Eukaryota</taxon>
        <taxon>Fungi</taxon>
        <taxon>Dikarya</taxon>
        <taxon>Basidiomycota</taxon>
        <taxon>Agaricomycotina</taxon>
        <taxon>Agaricomycetes</taxon>
        <taxon>Russulales</taxon>
        <taxon>Russulaceae</taxon>
        <taxon>Russula</taxon>
    </lineage>
</organism>
<feature type="region of interest" description="Disordered" evidence="1">
    <location>
        <begin position="1"/>
        <end position="37"/>
    </location>
</feature>
<comment type="caution">
    <text evidence="2">The sequence shown here is derived from an EMBL/GenBank/DDBJ whole genome shotgun (WGS) entry which is preliminary data.</text>
</comment>
<dbReference type="EMBL" id="WHVB01000046">
    <property type="protein sequence ID" value="KAF8465619.1"/>
    <property type="molecule type" value="Genomic_DNA"/>
</dbReference>
<protein>
    <submittedName>
        <fullName evidence="2">Uncharacterized protein</fullName>
    </submittedName>
</protein>
<dbReference type="AlphaFoldDB" id="A0A9P5JVJ2"/>
<reference evidence="2" key="1">
    <citation type="submission" date="2019-10" db="EMBL/GenBank/DDBJ databases">
        <authorList>
            <consortium name="DOE Joint Genome Institute"/>
            <person name="Kuo A."/>
            <person name="Miyauchi S."/>
            <person name="Kiss E."/>
            <person name="Drula E."/>
            <person name="Kohler A."/>
            <person name="Sanchez-Garcia M."/>
            <person name="Andreopoulos B."/>
            <person name="Barry K.W."/>
            <person name="Bonito G."/>
            <person name="Buee M."/>
            <person name="Carver A."/>
            <person name="Chen C."/>
            <person name="Cichocki N."/>
            <person name="Clum A."/>
            <person name="Culley D."/>
            <person name="Crous P.W."/>
            <person name="Fauchery L."/>
            <person name="Girlanda M."/>
            <person name="Hayes R."/>
            <person name="Keri Z."/>
            <person name="LaButti K."/>
            <person name="Lipzen A."/>
            <person name="Lombard V."/>
            <person name="Magnuson J."/>
            <person name="Maillard F."/>
            <person name="Morin E."/>
            <person name="Murat C."/>
            <person name="Nolan M."/>
            <person name="Ohm R."/>
            <person name="Pangilinan J."/>
            <person name="Pereira M."/>
            <person name="Perotto S."/>
            <person name="Peter M."/>
            <person name="Riley R."/>
            <person name="Sitrit Y."/>
            <person name="Stielow B."/>
            <person name="Szollosi G."/>
            <person name="Zifcakova L."/>
            <person name="Stursova M."/>
            <person name="Spatafora J.W."/>
            <person name="Tedersoo L."/>
            <person name="Vaario L.-M."/>
            <person name="Yamada A."/>
            <person name="Yan M."/>
            <person name="Wang P."/>
            <person name="Xu J."/>
            <person name="Bruns T."/>
            <person name="Baldrian P."/>
            <person name="Vilgalys R."/>
            <person name="Henrissat B."/>
            <person name="Grigoriev I.V."/>
            <person name="Hibbett D."/>
            <person name="Nagy L.G."/>
            <person name="Martin F.M."/>
        </authorList>
    </citation>
    <scope>NUCLEOTIDE SEQUENCE</scope>
    <source>
        <strain evidence="2">Prilba</strain>
    </source>
</reference>
<gene>
    <name evidence="2" type="ORF">DFH94DRAFT_821791</name>
</gene>
<feature type="compositionally biased region" description="Polar residues" evidence="1">
    <location>
        <begin position="1"/>
        <end position="11"/>
    </location>
</feature>
<name>A0A9P5JVJ2_9AGAM</name>
<keyword evidence="3" id="KW-1185">Reference proteome</keyword>
<evidence type="ECO:0000313" key="2">
    <source>
        <dbReference type="EMBL" id="KAF8465619.1"/>
    </source>
</evidence>
<accession>A0A9P5JVJ2</accession>
<evidence type="ECO:0000256" key="1">
    <source>
        <dbReference type="SAM" id="MobiDB-lite"/>
    </source>
</evidence>
<proteinExistence type="predicted"/>
<sequence>MDWTVRNTDSNRPARLLSSPDVDHPERMTGRSRWKHLQMKQAVQPPAKEFGKTIIMPIAVPGVGKTLPLYSFKNVKKVRDVVIADKNNYLHKLCEDLRGAVKGMHPPVRVLALNWSLDRPHAEIHHIF</sequence>
<evidence type="ECO:0000313" key="3">
    <source>
        <dbReference type="Proteomes" id="UP000759537"/>
    </source>
</evidence>
<reference evidence="2" key="2">
    <citation type="journal article" date="2020" name="Nat. Commun.">
        <title>Large-scale genome sequencing of mycorrhizal fungi provides insights into the early evolution of symbiotic traits.</title>
        <authorList>
            <person name="Miyauchi S."/>
            <person name="Kiss E."/>
            <person name="Kuo A."/>
            <person name="Drula E."/>
            <person name="Kohler A."/>
            <person name="Sanchez-Garcia M."/>
            <person name="Morin E."/>
            <person name="Andreopoulos B."/>
            <person name="Barry K.W."/>
            <person name="Bonito G."/>
            <person name="Buee M."/>
            <person name="Carver A."/>
            <person name="Chen C."/>
            <person name="Cichocki N."/>
            <person name="Clum A."/>
            <person name="Culley D."/>
            <person name="Crous P.W."/>
            <person name="Fauchery L."/>
            <person name="Girlanda M."/>
            <person name="Hayes R.D."/>
            <person name="Keri Z."/>
            <person name="LaButti K."/>
            <person name="Lipzen A."/>
            <person name="Lombard V."/>
            <person name="Magnuson J."/>
            <person name="Maillard F."/>
            <person name="Murat C."/>
            <person name="Nolan M."/>
            <person name="Ohm R.A."/>
            <person name="Pangilinan J."/>
            <person name="Pereira M.F."/>
            <person name="Perotto S."/>
            <person name="Peter M."/>
            <person name="Pfister S."/>
            <person name="Riley R."/>
            <person name="Sitrit Y."/>
            <person name="Stielow J.B."/>
            <person name="Szollosi G."/>
            <person name="Zifcakova L."/>
            <person name="Stursova M."/>
            <person name="Spatafora J.W."/>
            <person name="Tedersoo L."/>
            <person name="Vaario L.M."/>
            <person name="Yamada A."/>
            <person name="Yan M."/>
            <person name="Wang P."/>
            <person name="Xu J."/>
            <person name="Bruns T."/>
            <person name="Baldrian P."/>
            <person name="Vilgalys R."/>
            <person name="Dunand C."/>
            <person name="Henrissat B."/>
            <person name="Grigoriev I.V."/>
            <person name="Hibbett D."/>
            <person name="Nagy L.G."/>
            <person name="Martin F.M."/>
        </authorList>
    </citation>
    <scope>NUCLEOTIDE SEQUENCE</scope>
    <source>
        <strain evidence="2">Prilba</strain>
    </source>
</reference>
<dbReference type="Proteomes" id="UP000759537">
    <property type="component" value="Unassembled WGS sequence"/>
</dbReference>